<dbReference type="OrthoDB" id="195678at2759"/>
<keyword evidence="6 7" id="KW-0326">Glycosidase</keyword>
<dbReference type="InterPro" id="IPR050727">
    <property type="entry name" value="GH43_arabinanases"/>
</dbReference>
<reference evidence="11 12" key="1">
    <citation type="submission" date="2015-04" db="EMBL/GenBank/DDBJ databases">
        <title>Complete genome sequence of Schizopora paradoxa KUC8140, a cosmopolitan wood degrader in East Asia.</title>
        <authorList>
            <consortium name="DOE Joint Genome Institute"/>
            <person name="Min B."/>
            <person name="Park H."/>
            <person name="Jang Y."/>
            <person name="Kim J.-J."/>
            <person name="Kim K.H."/>
            <person name="Pangilinan J."/>
            <person name="Lipzen A."/>
            <person name="Riley R."/>
            <person name="Grigoriev I.V."/>
            <person name="Spatafora J.W."/>
            <person name="Choi I.-G."/>
        </authorList>
    </citation>
    <scope>NUCLEOTIDE SEQUENCE [LARGE SCALE GENOMIC DNA]</scope>
    <source>
        <strain evidence="11 12">KUC8140</strain>
    </source>
</reference>
<feature type="site" description="Important for catalytic activity, responsible for pKa modulation of the active site Glu and correct orientation of both the proton donor and substrate" evidence="9">
    <location>
        <position position="162"/>
    </location>
</feature>
<keyword evidence="12" id="KW-1185">Reference proteome</keyword>
<evidence type="ECO:0000256" key="7">
    <source>
        <dbReference type="PIRNR" id="PIRNR026534"/>
    </source>
</evidence>
<feature type="chain" id="PRO_5005201536" description="Arabinan endo-1,5-alpha-L-arabinosidase" evidence="10">
    <location>
        <begin position="18"/>
        <end position="349"/>
    </location>
</feature>
<evidence type="ECO:0000256" key="5">
    <source>
        <dbReference type="ARBA" id="ARBA00022801"/>
    </source>
</evidence>
<dbReference type="GO" id="GO:0031222">
    <property type="term" value="P:arabinan catabolic process"/>
    <property type="evidence" value="ECO:0007669"/>
    <property type="project" value="UniProtKB-UniPathway"/>
</dbReference>
<comment type="catalytic activity">
    <reaction evidence="1 7">
        <text>Endohydrolysis of (1-&gt;5)-alpha-arabinofuranosidic linkages in (1-&gt;5)-arabinans.</text>
        <dbReference type="EC" id="3.2.1.99"/>
    </reaction>
</comment>
<dbReference type="EC" id="3.2.1.99" evidence="4 7"/>
<evidence type="ECO:0000256" key="4">
    <source>
        <dbReference type="ARBA" id="ARBA00012586"/>
    </source>
</evidence>
<dbReference type="EMBL" id="KQ086258">
    <property type="protein sequence ID" value="KLO05877.1"/>
    <property type="molecule type" value="Genomic_DNA"/>
</dbReference>
<dbReference type="Pfam" id="PF04616">
    <property type="entry name" value="Glyco_hydro_43"/>
    <property type="match status" value="1"/>
</dbReference>
<evidence type="ECO:0000256" key="10">
    <source>
        <dbReference type="SAM" id="SignalP"/>
    </source>
</evidence>
<gene>
    <name evidence="11" type="ORF">SCHPADRAFT_917650</name>
</gene>
<dbReference type="Proteomes" id="UP000053477">
    <property type="component" value="Unassembled WGS sequence"/>
</dbReference>
<sequence>MKLVRLISSFIFTTALANALLKREAPPPLPIGTFPNPLPTNSGSIHDPSVILRDDGTYFLFSTHNNVSIQTTRDLTGTWVDVGSVLPQGATKMESIPGWDDIWAPNVLSYNGLWYCYYAVSTFGVQDSGIGVATSPTMEPGSWTDHGEVYSSVPGDLFNAIDPFFFDSEGTPHLGFGSFWSNIFYVDLTNDGQSPLAGFTPVQLSFNSTSPQPEEGGFIYKPSGSEYYYLFFSSGTCCGFDKATLASSTPPGDEYKVFVGRSKTATGPYYDAKGVALTDNGGTLVLASHDNVYAPGGQMVFHAEGMDILAYHWLAYDGPLIDATLGLNAIDWSTGWPILTDALEKALVS</sequence>
<evidence type="ECO:0000256" key="3">
    <source>
        <dbReference type="ARBA" id="ARBA00009865"/>
    </source>
</evidence>
<accession>A0A0H2R3F8</accession>
<dbReference type="GO" id="GO:0046558">
    <property type="term" value="F:arabinan endo-1,5-alpha-L-arabinosidase activity"/>
    <property type="evidence" value="ECO:0007669"/>
    <property type="project" value="UniProtKB-EC"/>
</dbReference>
<dbReference type="InterPro" id="IPR006710">
    <property type="entry name" value="Glyco_hydro_43"/>
</dbReference>
<evidence type="ECO:0000256" key="2">
    <source>
        <dbReference type="ARBA" id="ARBA00004834"/>
    </source>
</evidence>
<dbReference type="InterPro" id="IPR023296">
    <property type="entry name" value="Glyco_hydro_beta-prop_sf"/>
</dbReference>
<dbReference type="InterPro" id="IPR016840">
    <property type="entry name" value="Glyco_hydro_43_endo_a_Ara-ase"/>
</dbReference>
<evidence type="ECO:0000256" key="8">
    <source>
        <dbReference type="PIRSR" id="PIRSR606710-1"/>
    </source>
</evidence>
<evidence type="ECO:0000256" key="9">
    <source>
        <dbReference type="PIRSR" id="PIRSR606710-2"/>
    </source>
</evidence>
<keyword evidence="5 7" id="KW-0378">Hydrolase</keyword>
<evidence type="ECO:0000313" key="12">
    <source>
        <dbReference type="Proteomes" id="UP000053477"/>
    </source>
</evidence>
<evidence type="ECO:0000256" key="6">
    <source>
        <dbReference type="ARBA" id="ARBA00023295"/>
    </source>
</evidence>
<evidence type="ECO:0000313" key="11">
    <source>
        <dbReference type="EMBL" id="KLO05877.1"/>
    </source>
</evidence>
<dbReference type="SUPFAM" id="SSF75005">
    <property type="entry name" value="Arabinanase/levansucrase/invertase"/>
    <property type="match status" value="1"/>
</dbReference>
<comment type="similarity">
    <text evidence="3 7">Belongs to the glycosyl hydrolase 43 family.</text>
</comment>
<feature type="signal peptide" evidence="10">
    <location>
        <begin position="1"/>
        <end position="17"/>
    </location>
</feature>
<dbReference type="PANTHER" id="PTHR43301:SF3">
    <property type="entry name" value="ARABINAN ENDO-1,5-ALPHA-L-ARABINOSIDASE A-RELATED"/>
    <property type="match status" value="1"/>
</dbReference>
<dbReference type="InParanoid" id="A0A0H2R3F8"/>
<proteinExistence type="inferred from homology"/>
<dbReference type="Gene3D" id="2.115.10.20">
    <property type="entry name" value="Glycosyl hydrolase domain, family 43"/>
    <property type="match status" value="1"/>
</dbReference>
<name>A0A0H2R3F8_9AGAM</name>
<dbReference type="PANTHER" id="PTHR43301">
    <property type="entry name" value="ARABINAN ENDO-1,5-ALPHA-L-ARABINOSIDASE"/>
    <property type="match status" value="1"/>
</dbReference>
<protein>
    <recommendedName>
        <fullName evidence="4 7">Arabinan endo-1,5-alpha-L-arabinosidase</fullName>
        <ecNumber evidence="4 7">3.2.1.99</ecNumber>
    </recommendedName>
</protein>
<keyword evidence="10" id="KW-0732">Signal</keyword>
<dbReference type="STRING" id="27342.A0A0H2R3F8"/>
<feature type="active site" description="Proton donor" evidence="8">
    <location>
        <position position="215"/>
    </location>
</feature>
<comment type="pathway">
    <text evidence="2 7">Glycan metabolism; L-arabinan degradation.</text>
</comment>
<dbReference type="UniPathway" id="UPA00667"/>
<dbReference type="AlphaFoldDB" id="A0A0H2R3F8"/>
<organism evidence="11 12">
    <name type="scientific">Schizopora paradoxa</name>
    <dbReference type="NCBI Taxonomy" id="27342"/>
    <lineage>
        <taxon>Eukaryota</taxon>
        <taxon>Fungi</taxon>
        <taxon>Dikarya</taxon>
        <taxon>Basidiomycota</taxon>
        <taxon>Agaricomycotina</taxon>
        <taxon>Agaricomycetes</taxon>
        <taxon>Hymenochaetales</taxon>
        <taxon>Schizoporaceae</taxon>
        <taxon>Schizopora</taxon>
    </lineage>
</organism>
<evidence type="ECO:0000256" key="1">
    <source>
        <dbReference type="ARBA" id="ARBA00000375"/>
    </source>
</evidence>
<feature type="active site" description="Proton acceptor" evidence="8">
    <location>
        <position position="47"/>
    </location>
</feature>
<dbReference type="PIRSF" id="PIRSF026534">
    <property type="entry name" value="Endo_alpha-L-arabinosidase"/>
    <property type="match status" value="1"/>
</dbReference>
<dbReference type="CDD" id="cd18831">
    <property type="entry name" value="GH43_AnAbnA-like"/>
    <property type="match status" value="1"/>
</dbReference>